<name>A0A501PEN6_9PROT</name>
<keyword evidence="2" id="KW-1185">Reference proteome</keyword>
<dbReference type="Proteomes" id="UP000319148">
    <property type="component" value="Unassembled WGS sequence"/>
</dbReference>
<evidence type="ECO:0000313" key="1">
    <source>
        <dbReference type="EMBL" id="TPD58883.1"/>
    </source>
</evidence>
<comment type="caution">
    <text evidence="1">The sequence shown here is derived from an EMBL/GenBank/DDBJ whole genome shotgun (WGS) entry which is preliminary data.</text>
</comment>
<dbReference type="AlphaFoldDB" id="A0A501PEN6"/>
<accession>A0A501PEN6</accession>
<sequence>MSPFVLSLKLNGVLLHFILVPLTSDGTDMDSYIDPTEEDFKAFVARYPGAAAFLEMIGDSVCKQAVRHRQVAVETSRLLRCSDF</sequence>
<gene>
    <name evidence="1" type="ORF">FIV46_13965</name>
</gene>
<dbReference type="EMBL" id="VFIY01000017">
    <property type="protein sequence ID" value="TPD58883.1"/>
    <property type="molecule type" value="Genomic_DNA"/>
</dbReference>
<protein>
    <submittedName>
        <fullName evidence="1">Uncharacterized protein</fullName>
    </submittedName>
</protein>
<reference evidence="2" key="1">
    <citation type="submission" date="2019-06" db="EMBL/GenBank/DDBJ databases">
        <title>The complete genome of Emcibacter congregatus ZYLT.</title>
        <authorList>
            <person name="Zhao Z."/>
        </authorList>
    </citation>
    <scope>NUCLEOTIDE SEQUENCE [LARGE SCALE GENOMIC DNA]</scope>
    <source>
        <strain evidence="2">MCCC 1A06723</strain>
    </source>
</reference>
<proteinExistence type="predicted"/>
<dbReference type="Gene3D" id="3.30.70.100">
    <property type="match status" value="1"/>
</dbReference>
<evidence type="ECO:0000313" key="2">
    <source>
        <dbReference type="Proteomes" id="UP000319148"/>
    </source>
</evidence>
<dbReference type="OrthoDB" id="8909581at2"/>
<organism evidence="1 2">
    <name type="scientific">Emcibacter nanhaiensis</name>
    <dbReference type="NCBI Taxonomy" id="1505037"/>
    <lineage>
        <taxon>Bacteria</taxon>
        <taxon>Pseudomonadati</taxon>
        <taxon>Pseudomonadota</taxon>
        <taxon>Alphaproteobacteria</taxon>
        <taxon>Emcibacterales</taxon>
        <taxon>Emcibacteraceae</taxon>
        <taxon>Emcibacter</taxon>
    </lineage>
</organism>
<dbReference type="RefSeq" id="WP_139941553.1">
    <property type="nucleotide sequence ID" value="NZ_VFIY01000017.1"/>
</dbReference>